<keyword evidence="2" id="KW-0805">Transcription regulation</keyword>
<organism evidence="6 7">
    <name type="scientific">Kitasatospora aburaviensis</name>
    <dbReference type="NCBI Taxonomy" id="67265"/>
    <lineage>
        <taxon>Bacteria</taxon>
        <taxon>Bacillati</taxon>
        <taxon>Actinomycetota</taxon>
        <taxon>Actinomycetes</taxon>
        <taxon>Kitasatosporales</taxon>
        <taxon>Streptomycetaceae</taxon>
        <taxon>Kitasatospora</taxon>
    </lineage>
</organism>
<dbReference type="RefSeq" id="WP_313761592.1">
    <property type="nucleotide sequence ID" value="NZ_BAAAVH010000077.1"/>
</dbReference>
<dbReference type="EMBL" id="JBHSOD010000024">
    <property type="protein sequence ID" value="MFC5887274.1"/>
    <property type="molecule type" value="Genomic_DNA"/>
</dbReference>
<dbReference type="SMART" id="SM00331">
    <property type="entry name" value="PP2C_SIG"/>
    <property type="match status" value="1"/>
</dbReference>
<evidence type="ECO:0000313" key="7">
    <source>
        <dbReference type="Proteomes" id="UP001596067"/>
    </source>
</evidence>
<dbReference type="SUPFAM" id="SSF81606">
    <property type="entry name" value="PP2C-like"/>
    <property type="match status" value="1"/>
</dbReference>
<dbReference type="Gene3D" id="3.60.40.10">
    <property type="entry name" value="PPM-type phosphatase domain"/>
    <property type="match status" value="1"/>
</dbReference>
<evidence type="ECO:0000259" key="5">
    <source>
        <dbReference type="PROSITE" id="PS50921"/>
    </source>
</evidence>
<dbReference type="PANTHER" id="PTHR43156:SF2">
    <property type="entry name" value="STAGE II SPORULATION PROTEIN E"/>
    <property type="match status" value="1"/>
</dbReference>
<keyword evidence="3" id="KW-0804">Transcription</keyword>
<feature type="region of interest" description="Disordered" evidence="4">
    <location>
        <begin position="1"/>
        <end position="22"/>
    </location>
</feature>
<proteinExistence type="predicted"/>
<sequence>MTGEPVRGDGTAEPARGDETALLREAVDRLRDEAEGLRRAMRSRGVIEQAKGMLAERLGCTPDEAFGHLVQLSQDSNRRLADIAAGLVGLAAPITGAVDDDEAPFREAPADPVLPGAEPPVPAPPGAARLTPVPGLAARYHLAASALAAADTPEELARLLHEVALAPLGVVAVVLGVLEPDGAVALVGSHGVEQRRVSQWQRVPPETGVPLVQAVHGGGVVWETVPEWPGAEERRARGPDGPPTAARPIVPGRIACAVPLRRGDRIAGAMSLGWDVPVDRARAATRYVEALAGLVAGHLLRVTASDGGEPELAVPGGEHWFRDVLDAVFEPVLVLSAVREGGGDAAITDLRVVYANAAAGTVSTVGRRLTEVLPGLVTTGTFGRILDVAATGVRFEGRAENFTGTGATEVLTVRAVPFLDGVLVTWRPRNGLAERAARLGEAQRMAGLGSFSWTPGSAGLDLSEEALRLLGLDPGRTAPITPAEALDCVSAADRQAVRLVAGRLLAGQRTAALDFDAGPGDGAPRALRATAEVVADPAGGDLRAVHGVLQDVTRWRRTEEVLSGVRARLAEQRRRGAAEHRTTRALQDALMAAPRQPDLPTAGLDHAARYLPAGEHARVGGDWYDIVRLPDGRVLLAVGDVSGHGLAAAVGMAELRHALRGLSYTEEDPAALLGLLNTMLWHQGSRRIASVLCGLLDLEARTLTWSAAGHPQPAVLRDATAALAEGPTGIVLGAVAEPDYRDTVLPLRSGDTVLLWTDGLFNRRDGAGARPDRLLRAAEACGEDALEDCLDHIADSFGGPNPADDSCLLAVRLALQPAR</sequence>
<dbReference type="InterPro" id="IPR036457">
    <property type="entry name" value="PPM-type-like_dom_sf"/>
</dbReference>
<evidence type="ECO:0000256" key="2">
    <source>
        <dbReference type="ARBA" id="ARBA00023015"/>
    </source>
</evidence>
<name>A0ABW1F2R2_9ACTN</name>
<keyword evidence="7" id="KW-1185">Reference proteome</keyword>
<dbReference type="InterPro" id="IPR035965">
    <property type="entry name" value="PAS-like_dom_sf"/>
</dbReference>
<feature type="domain" description="ANTAR" evidence="5">
    <location>
        <begin position="27"/>
        <end position="88"/>
    </location>
</feature>
<evidence type="ECO:0000313" key="6">
    <source>
        <dbReference type="EMBL" id="MFC5887274.1"/>
    </source>
</evidence>
<dbReference type="Pfam" id="PF03861">
    <property type="entry name" value="ANTAR"/>
    <property type="match status" value="1"/>
</dbReference>
<dbReference type="Proteomes" id="UP001596067">
    <property type="component" value="Unassembled WGS sequence"/>
</dbReference>
<protein>
    <submittedName>
        <fullName evidence="6">SpoIIE family protein phosphatase</fullName>
    </submittedName>
</protein>
<dbReference type="InterPro" id="IPR036388">
    <property type="entry name" value="WH-like_DNA-bd_sf"/>
</dbReference>
<dbReference type="Gene3D" id="3.30.450.40">
    <property type="match status" value="1"/>
</dbReference>
<dbReference type="InterPro" id="IPR005561">
    <property type="entry name" value="ANTAR"/>
</dbReference>
<dbReference type="SUPFAM" id="SSF55785">
    <property type="entry name" value="PYP-like sensor domain (PAS domain)"/>
    <property type="match status" value="2"/>
</dbReference>
<dbReference type="Pfam" id="PF07228">
    <property type="entry name" value="SpoIIE"/>
    <property type="match status" value="1"/>
</dbReference>
<dbReference type="Gene3D" id="3.30.450.20">
    <property type="entry name" value="PAS domain"/>
    <property type="match status" value="1"/>
</dbReference>
<evidence type="ECO:0000256" key="1">
    <source>
        <dbReference type="ARBA" id="ARBA00022801"/>
    </source>
</evidence>
<dbReference type="SUPFAM" id="SSF55781">
    <property type="entry name" value="GAF domain-like"/>
    <property type="match status" value="1"/>
</dbReference>
<dbReference type="SUPFAM" id="SSF52172">
    <property type="entry name" value="CheY-like"/>
    <property type="match status" value="1"/>
</dbReference>
<evidence type="ECO:0000256" key="3">
    <source>
        <dbReference type="ARBA" id="ARBA00023163"/>
    </source>
</evidence>
<dbReference type="InterPro" id="IPR052016">
    <property type="entry name" value="Bact_Sigma-Reg"/>
</dbReference>
<dbReference type="SMART" id="SM01012">
    <property type="entry name" value="ANTAR"/>
    <property type="match status" value="1"/>
</dbReference>
<dbReference type="InterPro" id="IPR029016">
    <property type="entry name" value="GAF-like_dom_sf"/>
</dbReference>
<dbReference type="PANTHER" id="PTHR43156">
    <property type="entry name" value="STAGE II SPORULATION PROTEIN E-RELATED"/>
    <property type="match status" value="1"/>
</dbReference>
<dbReference type="Gene3D" id="1.10.10.10">
    <property type="entry name" value="Winged helix-like DNA-binding domain superfamily/Winged helix DNA-binding domain"/>
    <property type="match status" value="1"/>
</dbReference>
<dbReference type="InterPro" id="IPR001932">
    <property type="entry name" value="PPM-type_phosphatase-like_dom"/>
</dbReference>
<dbReference type="InterPro" id="IPR011006">
    <property type="entry name" value="CheY-like_superfamily"/>
</dbReference>
<reference evidence="7" key="1">
    <citation type="journal article" date="2019" name="Int. J. Syst. Evol. Microbiol.">
        <title>The Global Catalogue of Microorganisms (GCM) 10K type strain sequencing project: providing services to taxonomists for standard genome sequencing and annotation.</title>
        <authorList>
            <consortium name="The Broad Institute Genomics Platform"/>
            <consortium name="The Broad Institute Genome Sequencing Center for Infectious Disease"/>
            <person name="Wu L."/>
            <person name="Ma J."/>
        </authorList>
    </citation>
    <scope>NUCLEOTIDE SEQUENCE [LARGE SCALE GENOMIC DNA]</scope>
    <source>
        <strain evidence="7">CGMCC 4.1469</strain>
    </source>
</reference>
<accession>A0ABW1F2R2</accession>
<keyword evidence="1" id="KW-0378">Hydrolase</keyword>
<gene>
    <name evidence="6" type="ORF">ACFP0N_20100</name>
</gene>
<evidence type="ECO:0000256" key="4">
    <source>
        <dbReference type="SAM" id="MobiDB-lite"/>
    </source>
</evidence>
<dbReference type="PROSITE" id="PS50921">
    <property type="entry name" value="ANTAR"/>
    <property type="match status" value="1"/>
</dbReference>
<comment type="caution">
    <text evidence="6">The sequence shown here is derived from an EMBL/GenBank/DDBJ whole genome shotgun (WGS) entry which is preliminary data.</text>
</comment>